<dbReference type="SUPFAM" id="SSF49452">
    <property type="entry name" value="Starch-binding domain-like"/>
    <property type="match status" value="1"/>
</dbReference>
<accession>A0A7V3VUM8</accession>
<name>A0A7V3VUM8_UNCW3</name>
<comment type="caution">
    <text evidence="2">The sequence shown here is derived from an EMBL/GenBank/DDBJ whole genome shotgun (WGS) entry which is preliminary data.</text>
</comment>
<keyword evidence="1" id="KW-0732">Signal</keyword>
<reference evidence="2" key="1">
    <citation type="journal article" date="2020" name="mSystems">
        <title>Genome- and Community-Level Interaction Insights into Carbon Utilization and Element Cycling Functions of Hydrothermarchaeota in Hydrothermal Sediment.</title>
        <authorList>
            <person name="Zhou Z."/>
            <person name="Liu Y."/>
            <person name="Xu W."/>
            <person name="Pan J."/>
            <person name="Luo Z.H."/>
            <person name="Li M."/>
        </authorList>
    </citation>
    <scope>NUCLEOTIDE SEQUENCE [LARGE SCALE GENOMIC DNA]</scope>
    <source>
        <strain evidence="2">SpSt-961</strain>
    </source>
</reference>
<dbReference type="EMBL" id="DTOZ01000106">
    <property type="protein sequence ID" value="HGE78160.1"/>
    <property type="molecule type" value="Genomic_DNA"/>
</dbReference>
<dbReference type="AlphaFoldDB" id="A0A7V3VUM8"/>
<proteinExistence type="predicted"/>
<dbReference type="Gene3D" id="2.60.40.4070">
    <property type="match status" value="1"/>
</dbReference>
<evidence type="ECO:0008006" key="3">
    <source>
        <dbReference type="Google" id="ProtNLM"/>
    </source>
</evidence>
<sequence>MITIKNLFCILCALPLFLTGNPLLTNVINEFQTDTILGQKIELGLINYGWEIPLYGTIVTTPGGVAHIDTAISIPPYGFAVIDTSVLSGQFYLPLNNGYIQVYQQDYFIDEVRYSDTLHSPILSPPMSTSASRIIFIRSNNEPRIDWYIDTTPTIGGPNDDYPGCVIDGYVYLNNTPIAGAMVTANLYEGFQNPGSFYTSCTTYTNTSGFYSFDSLLPARYWMTASFGNHTPNGELTPILSALWPRRINFHFIGSEEKHLTNQNFSEAFSVSPNPSRGMMIIKCIIHDRDMAQNPSLVIYDAMGKIVRCFNHLSTIHHNGGLSSYQVIWDGTDNSGCILPAGIYFINLEIGDYRRIEKALLLK</sequence>
<dbReference type="GO" id="GO:0030246">
    <property type="term" value="F:carbohydrate binding"/>
    <property type="evidence" value="ECO:0007669"/>
    <property type="project" value="InterPro"/>
</dbReference>
<feature type="chain" id="PRO_5030842249" description="T9SS type A sorting domain-containing protein" evidence="1">
    <location>
        <begin position="25"/>
        <end position="363"/>
    </location>
</feature>
<evidence type="ECO:0000313" key="2">
    <source>
        <dbReference type="EMBL" id="HGE78160.1"/>
    </source>
</evidence>
<evidence type="ECO:0000256" key="1">
    <source>
        <dbReference type="SAM" id="SignalP"/>
    </source>
</evidence>
<protein>
    <recommendedName>
        <fullName evidence="3">T9SS type A sorting domain-containing protein</fullName>
    </recommendedName>
</protein>
<gene>
    <name evidence="2" type="ORF">ENX68_04075</name>
</gene>
<feature type="signal peptide" evidence="1">
    <location>
        <begin position="1"/>
        <end position="24"/>
    </location>
</feature>
<dbReference type="InterPro" id="IPR013784">
    <property type="entry name" value="Carb-bd-like_fold"/>
</dbReference>
<organism evidence="2">
    <name type="scientific">candidate division WOR-3 bacterium</name>
    <dbReference type="NCBI Taxonomy" id="2052148"/>
    <lineage>
        <taxon>Bacteria</taxon>
        <taxon>Bacteria division WOR-3</taxon>
    </lineage>
</organism>